<name>A0ABV6YKC1_UNCEI</name>
<dbReference type="Gene3D" id="1.10.1740.10">
    <property type="match status" value="1"/>
</dbReference>
<feature type="compositionally biased region" description="Low complexity" evidence="6">
    <location>
        <begin position="53"/>
        <end position="70"/>
    </location>
</feature>
<keyword evidence="10" id="KW-1185">Reference proteome</keyword>
<evidence type="ECO:0000256" key="3">
    <source>
        <dbReference type="ARBA" id="ARBA00023082"/>
    </source>
</evidence>
<comment type="similarity">
    <text evidence="1">Belongs to the sigma-70 factor family. ECF subfamily.</text>
</comment>
<dbReference type="SUPFAM" id="SSF88659">
    <property type="entry name" value="Sigma3 and sigma4 domains of RNA polymerase sigma factors"/>
    <property type="match status" value="1"/>
</dbReference>
<gene>
    <name evidence="9" type="ORF">ACFL6M_04165</name>
</gene>
<dbReference type="PANTHER" id="PTHR43133">
    <property type="entry name" value="RNA POLYMERASE ECF-TYPE SIGMA FACTO"/>
    <property type="match status" value="1"/>
</dbReference>
<keyword evidence="3" id="KW-0731">Sigma factor</keyword>
<dbReference type="InterPro" id="IPR013249">
    <property type="entry name" value="RNA_pol_sigma70_r4_t2"/>
</dbReference>
<dbReference type="InterPro" id="IPR039425">
    <property type="entry name" value="RNA_pol_sigma-70-like"/>
</dbReference>
<evidence type="ECO:0000259" key="7">
    <source>
        <dbReference type="Pfam" id="PF04542"/>
    </source>
</evidence>
<evidence type="ECO:0000313" key="10">
    <source>
        <dbReference type="Proteomes" id="UP001593833"/>
    </source>
</evidence>
<feature type="region of interest" description="Disordered" evidence="6">
    <location>
        <begin position="94"/>
        <end position="122"/>
    </location>
</feature>
<dbReference type="SUPFAM" id="SSF88946">
    <property type="entry name" value="Sigma2 domain of RNA polymerase sigma factors"/>
    <property type="match status" value="1"/>
</dbReference>
<dbReference type="InterPro" id="IPR036388">
    <property type="entry name" value="WH-like_DNA-bd_sf"/>
</dbReference>
<dbReference type="InterPro" id="IPR013324">
    <property type="entry name" value="RNA_pol_sigma_r3/r4-like"/>
</dbReference>
<evidence type="ECO:0000313" key="9">
    <source>
        <dbReference type="EMBL" id="MFC1572775.1"/>
    </source>
</evidence>
<feature type="domain" description="RNA polymerase sigma factor 70 region 4 type 2" evidence="8">
    <location>
        <begin position="130"/>
        <end position="182"/>
    </location>
</feature>
<dbReference type="InterPro" id="IPR014284">
    <property type="entry name" value="RNA_pol_sigma-70_dom"/>
</dbReference>
<dbReference type="Gene3D" id="1.10.10.10">
    <property type="entry name" value="Winged helix-like DNA-binding domain superfamily/Winged helix DNA-binding domain"/>
    <property type="match status" value="1"/>
</dbReference>
<sequence>MDEPRTRHREQARLKELVDRDLDRVYRFLLSMTGDAEMAKDLTQETFLRLQRASGTSESASQSESRSDSGLPSIPYVFATARNTALSRLRRKGLEDRTLEHRPSEDIESAAQRDRHSDPSHRLEQSELRGALHAAFQLLPEKLRSTFILSEIEGLSYAEIGELLDCSSGTVASRKHNAVRQLRRALEEAGHAV</sequence>
<dbReference type="InterPro" id="IPR013325">
    <property type="entry name" value="RNA_pol_sigma_r2"/>
</dbReference>
<evidence type="ECO:0000259" key="8">
    <source>
        <dbReference type="Pfam" id="PF08281"/>
    </source>
</evidence>
<evidence type="ECO:0000256" key="1">
    <source>
        <dbReference type="ARBA" id="ARBA00010641"/>
    </source>
</evidence>
<accession>A0ABV6YKC1</accession>
<reference evidence="9 10" key="1">
    <citation type="submission" date="2024-09" db="EMBL/GenBank/DDBJ databases">
        <authorList>
            <person name="D'Angelo T."/>
        </authorList>
    </citation>
    <scope>NUCLEOTIDE SEQUENCE [LARGE SCALE GENOMIC DNA]</scope>
    <source>
        <strain evidence="9">SAG AM-320-E07</strain>
    </source>
</reference>
<dbReference type="NCBIfam" id="TIGR02937">
    <property type="entry name" value="sigma70-ECF"/>
    <property type="match status" value="1"/>
</dbReference>
<dbReference type="CDD" id="cd06171">
    <property type="entry name" value="Sigma70_r4"/>
    <property type="match status" value="1"/>
</dbReference>
<organism evidence="9 10">
    <name type="scientific">Eiseniibacteriota bacterium</name>
    <dbReference type="NCBI Taxonomy" id="2212470"/>
    <lineage>
        <taxon>Bacteria</taxon>
        <taxon>Candidatus Eiseniibacteriota</taxon>
    </lineage>
</organism>
<evidence type="ECO:0000256" key="5">
    <source>
        <dbReference type="ARBA" id="ARBA00023163"/>
    </source>
</evidence>
<dbReference type="EMBL" id="JBHPKH010000038">
    <property type="protein sequence ID" value="MFC1572775.1"/>
    <property type="molecule type" value="Genomic_DNA"/>
</dbReference>
<dbReference type="InterPro" id="IPR007627">
    <property type="entry name" value="RNA_pol_sigma70_r2"/>
</dbReference>
<protein>
    <submittedName>
        <fullName evidence="9">RNA polymerase sigma factor</fullName>
    </submittedName>
</protein>
<dbReference type="Proteomes" id="UP001593833">
    <property type="component" value="Unassembled WGS sequence"/>
</dbReference>
<evidence type="ECO:0000256" key="2">
    <source>
        <dbReference type="ARBA" id="ARBA00023015"/>
    </source>
</evidence>
<comment type="caution">
    <text evidence="9">The sequence shown here is derived from an EMBL/GenBank/DDBJ whole genome shotgun (WGS) entry which is preliminary data.</text>
</comment>
<keyword evidence="2" id="KW-0805">Transcription regulation</keyword>
<proteinExistence type="inferred from homology"/>
<keyword evidence="5" id="KW-0804">Transcription</keyword>
<feature type="region of interest" description="Disordered" evidence="6">
    <location>
        <begin position="53"/>
        <end position="73"/>
    </location>
</feature>
<evidence type="ECO:0000256" key="4">
    <source>
        <dbReference type="ARBA" id="ARBA00023125"/>
    </source>
</evidence>
<evidence type="ECO:0000256" key="6">
    <source>
        <dbReference type="SAM" id="MobiDB-lite"/>
    </source>
</evidence>
<dbReference type="Pfam" id="PF04542">
    <property type="entry name" value="Sigma70_r2"/>
    <property type="match status" value="1"/>
</dbReference>
<keyword evidence="4" id="KW-0238">DNA-binding</keyword>
<dbReference type="Pfam" id="PF08281">
    <property type="entry name" value="Sigma70_r4_2"/>
    <property type="match status" value="1"/>
</dbReference>
<dbReference type="PANTHER" id="PTHR43133:SF8">
    <property type="entry name" value="RNA POLYMERASE SIGMA FACTOR HI_1459-RELATED"/>
    <property type="match status" value="1"/>
</dbReference>
<feature type="domain" description="RNA polymerase sigma-70 region 2" evidence="7">
    <location>
        <begin position="17"/>
        <end position="93"/>
    </location>
</feature>